<feature type="compositionally biased region" description="Basic and acidic residues" evidence="1">
    <location>
        <begin position="22"/>
        <end position="31"/>
    </location>
</feature>
<evidence type="ECO:0000313" key="3">
    <source>
        <dbReference type="Proteomes" id="UP000836841"/>
    </source>
</evidence>
<evidence type="ECO:0000313" key="2">
    <source>
        <dbReference type="EMBL" id="CAH2052502.1"/>
    </source>
</evidence>
<proteinExistence type="predicted"/>
<protein>
    <submittedName>
        <fullName evidence="2">Uncharacterized protein</fullName>
    </submittedName>
</protein>
<dbReference type="Proteomes" id="UP000836841">
    <property type="component" value="Chromosome 3"/>
</dbReference>
<name>A0AAU9RVT7_THLAR</name>
<keyword evidence="3" id="KW-1185">Reference proteome</keyword>
<organism evidence="2 3">
    <name type="scientific">Thlaspi arvense</name>
    <name type="common">Field penny-cress</name>
    <dbReference type="NCBI Taxonomy" id="13288"/>
    <lineage>
        <taxon>Eukaryota</taxon>
        <taxon>Viridiplantae</taxon>
        <taxon>Streptophyta</taxon>
        <taxon>Embryophyta</taxon>
        <taxon>Tracheophyta</taxon>
        <taxon>Spermatophyta</taxon>
        <taxon>Magnoliopsida</taxon>
        <taxon>eudicotyledons</taxon>
        <taxon>Gunneridae</taxon>
        <taxon>Pentapetalae</taxon>
        <taxon>rosids</taxon>
        <taxon>malvids</taxon>
        <taxon>Brassicales</taxon>
        <taxon>Brassicaceae</taxon>
        <taxon>Thlaspideae</taxon>
        <taxon>Thlaspi</taxon>
    </lineage>
</organism>
<sequence length="209" mass="23997">MINTKDDKPISDDNDAASQDPKNVEQDERKPMGKSVPETQDNVADDSNNIHTSDVHLLTNHLTRVSANVLIGPSKRSNRKQSHVTSYEQINGHFKEMMELRSVQKAEAKERREKNEAQPYKEAYGILQSVQGLTKWTDFWWDCVKVLLKEDPYAREMMVYNESDDLITFLEGYTGYDHYGIYIGNRFKTLQSCNGDSSSVNLEQNIKNT</sequence>
<feature type="region of interest" description="Disordered" evidence="1">
    <location>
        <begin position="1"/>
        <end position="49"/>
    </location>
</feature>
<reference evidence="2 3" key="1">
    <citation type="submission" date="2022-03" db="EMBL/GenBank/DDBJ databases">
        <authorList>
            <person name="Nunn A."/>
            <person name="Chopra R."/>
            <person name="Nunn A."/>
            <person name="Contreras Garrido A."/>
        </authorList>
    </citation>
    <scope>NUCLEOTIDE SEQUENCE [LARGE SCALE GENOMIC DNA]</scope>
</reference>
<dbReference type="AlphaFoldDB" id="A0AAU9RVT7"/>
<evidence type="ECO:0000256" key="1">
    <source>
        <dbReference type="SAM" id="MobiDB-lite"/>
    </source>
</evidence>
<accession>A0AAU9RVT7</accession>
<dbReference type="EMBL" id="OU466859">
    <property type="protein sequence ID" value="CAH2052502.1"/>
    <property type="molecule type" value="Genomic_DNA"/>
</dbReference>
<feature type="compositionally biased region" description="Basic and acidic residues" evidence="1">
    <location>
        <begin position="1"/>
        <end position="11"/>
    </location>
</feature>
<feature type="compositionally biased region" description="Polar residues" evidence="1">
    <location>
        <begin position="37"/>
        <end position="49"/>
    </location>
</feature>
<gene>
    <name evidence="2" type="ORF">TAV2_LOCUS10215</name>
</gene>